<dbReference type="SUPFAM" id="SSF50998">
    <property type="entry name" value="Quinoprotein alcohol dehydrogenase-like"/>
    <property type="match status" value="1"/>
</dbReference>
<proteinExistence type="predicted"/>
<protein>
    <submittedName>
        <fullName evidence="2">PQQ repeat-containing protein</fullName>
    </submittedName>
</protein>
<evidence type="ECO:0000259" key="1">
    <source>
        <dbReference type="Pfam" id="PF13360"/>
    </source>
</evidence>
<evidence type="ECO:0000313" key="3">
    <source>
        <dbReference type="Proteomes" id="UP000011625"/>
    </source>
</evidence>
<evidence type="ECO:0000313" key="2">
    <source>
        <dbReference type="EMBL" id="EMA54683.1"/>
    </source>
</evidence>
<dbReference type="AlphaFoldDB" id="M0NAT6"/>
<dbReference type="Proteomes" id="UP000011625">
    <property type="component" value="Unassembled WGS sequence"/>
</dbReference>
<dbReference type="Pfam" id="PF13360">
    <property type="entry name" value="PQQ_2"/>
    <property type="match status" value="1"/>
</dbReference>
<comment type="caution">
    <text evidence="2">The sequence shown here is derived from an EMBL/GenBank/DDBJ whole genome shotgun (WGS) entry which is preliminary data.</text>
</comment>
<keyword evidence="3" id="KW-1185">Reference proteome</keyword>
<dbReference type="OrthoDB" id="145878at2157"/>
<feature type="domain" description="Pyrrolo-quinoline quinone repeat" evidence="1">
    <location>
        <begin position="140"/>
        <end position="272"/>
    </location>
</feature>
<dbReference type="PANTHER" id="PTHR34512:SF30">
    <property type="entry name" value="OUTER MEMBRANE PROTEIN ASSEMBLY FACTOR BAMB"/>
    <property type="match status" value="1"/>
</dbReference>
<gene>
    <name evidence="2" type="ORF">C450_05295</name>
</gene>
<dbReference type="STRING" id="1227456.C450_05295"/>
<dbReference type="PATRIC" id="fig|1227456.3.peg.1077"/>
<dbReference type="InterPro" id="IPR002372">
    <property type="entry name" value="PQQ_rpt_dom"/>
</dbReference>
<dbReference type="SMART" id="SM00564">
    <property type="entry name" value="PQQ"/>
    <property type="match status" value="5"/>
</dbReference>
<name>M0NAT6_9EURY</name>
<reference evidence="2 3" key="1">
    <citation type="journal article" date="2014" name="PLoS Genet.">
        <title>Phylogenetically driven sequencing of extremely halophilic archaea reveals strategies for static and dynamic osmo-response.</title>
        <authorList>
            <person name="Becker E.A."/>
            <person name="Seitzer P.M."/>
            <person name="Tritt A."/>
            <person name="Larsen D."/>
            <person name="Krusor M."/>
            <person name="Yao A.I."/>
            <person name="Wu D."/>
            <person name="Madern D."/>
            <person name="Eisen J.A."/>
            <person name="Darling A.E."/>
            <person name="Facciotti M.T."/>
        </authorList>
    </citation>
    <scope>NUCLEOTIDE SEQUENCE [LARGE SCALE GENOMIC DNA]</scope>
    <source>
        <strain evidence="2 3">DSM 8989</strain>
    </source>
</reference>
<dbReference type="EMBL" id="AOME01000026">
    <property type="protein sequence ID" value="EMA54683.1"/>
    <property type="molecule type" value="Genomic_DNA"/>
</dbReference>
<dbReference type="PANTHER" id="PTHR34512">
    <property type="entry name" value="CELL SURFACE PROTEIN"/>
    <property type="match status" value="1"/>
</dbReference>
<sequence length="350" mass="37116">MWPTFRFDAANSGYNPEGTGLKQGEQYWRLAPTGAATLTDETLFAVTNGEDYRTLTRRDPATAEVRSRTRLVDYGVNPPPTVAGDRVFVTTFIEAFCLATDRNTVVWRGPEMDGIQAPPAVSDGTVFVNSGGFEATAPQLRAFDAATGNEQWRYDTGNRSYTTPAVETGRVFIASSAGLHAVDATSGEQLYFVADVGGERTVPAVANGSIYIVTHGRSEDDQLVAVDAADGSVQWRESFPDLGYGSPVIADDIVYAEGENGVVALDAASGQRSRMIGGSGSPVARVGEVLYTTDGGTLVALDVSGGQLWSHTTEEVQIQDTIGQDIHHVTPVAGAVYVSAHDGFHGFGPA</sequence>
<dbReference type="InterPro" id="IPR015943">
    <property type="entry name" value="WD40/YVTN_repeat-like_dom_sf"/>
</dbReference>
<organism evidence="2 3">
    <name type="scientific">Halococcus salifodinae DSM 8989</name>
    <dbReference type="NCBI Taxonomy" id="1227456"/>
    <lineage>
        <taxon>Archaea</taxon>
        <taxon>Methanobacteriati</taxon>
        <taxon>Methanobacteriota</taxon>
        <taxon>Stenosarchaea group</taxon>
        <taxon>Halobacteria</taxon>
        <taxon>Halobacteriales</taxon>
        <taxon>Halococcaceae</taxon>
        <taxon>Halococcus</taxon>
    </lineage>
</organism>
<accession>M0NAT6</accession>
<dbReference type="Gene3D" id="2.130.10.10">
    <property type="entry name" value="YVTN repeat-like/Quinoprotein amine dehydrogenase"/>
    <property type="match status" value="2"/>
</dbReference>
<dbReference type="InterPro" id="IPR018391">
    <property type="entry name" value="PQQ_b-propeller_rpt"/>
</dbReference>
<dbReference type="InterPro" id="IPR011047">
    <property type="entry name" value="Quinoprotein_ADH-like_sf"/>
</dbReference>
<dbReference type="RefSeq" id="WP_005040949.1">
    <property type="nucleotide sequence ID" value="NZ_AOME01000026.1"/>
</dbReference>